<dbReference type="PANTHER" id="PTHR11986:SF113">
    <property type="entry name" value="SUCCINYLORNITHINE TRANSAMINASE"/>
    <property type="match status" value="1"/>
</dbReference>
<dbReference type="GO" id="GO:0006526">
    <property type="term" value="P:L-arginine biosynthetic process"/>
    <property type="evidence" value="ECO:0007669"/>
    <property type="project" value="UniProtKB-UniRule"/>
</dbReference>
<evidence type="ECO:0000256" key="4">
    <source>
        <dbReference type="HAMAP-Rule" id="MF_01107"/>
    </source>
</evidence>
<dbReference type="InterPro" id="IPR015424">
    <property type="entry name" value="PyrdxlP-dep_Trfase"/>
</dbReference>
<comment type="subunit">
    <text evidence="4">Homodimer.</text>
</comment>
<comment type="cofactor">
    <cofactor evidence="4">
        <name>pyridoxal 5'-phosphate</name>
        <dbReference type="ChEBI" id="CHEBI:597326"/>
    </cofactor>
    <text evidence="4">Binds 1 pyridoxal phosphate per subunit.</text>
</comment>
<keyword evidence="1 4" id="KW-0032">Aminotransferase</keyword>
<comment type="subcellular location">
    <subcellularLocation>
        <location evidence="4">Cytoplasm</location>
    </subcellularLocation>
</comment>
<evidence type="ECO:0000256" key="2">
    <source>
        <dbReference type="ARBA" id="ARBA00022679"/>
    </source>
</evidence>
<dbReference type="InterPro" id="IPR004636">
    <property type="entry name" value="AcOrn/SuccOrn_fam"/>
</dbReference>
<dbReference type="FunFam" id="3.40.640.10:FF:000004">
    <property type="entry name" value="Acetylornithine aminotransferase"/>
    <property type="match status" value="1"/>
</dbReference>
<feature type="binding site" evidence="4">
    <location>
        <position position="133"/>
    </location>
    <ligand>
        <name>pyridoxal 5'-phosphate</name>
        <dbReference type="ChEBI" id="CHEBI:597326"/>
    </ligand>
</feature>
<feature type="binding site" evidence="4">
    <location>
        <position position="275"/>
    </location>
    <ligand>
        <name>N(2)-acetyl-L-ornithine</name>
        <dbReference type="ChEBI" id="CHEBI:57805"/>
    </ligand>
</feature>
<dbReference type="Pfam" id="PF00202">
    <property type="entry name" value="Aminotran_3"/>
    <property type="match status" value="1"/>
</dbReference>
<sequence length="395" mass="43334">MTTQDLIEQEHQYIMQTYKRFPVALTRGEGVRVWDSDGKEYLDFLAGIAVNALGYNHPAIRETIQRQSSSLIHTSNLFYTQNQVALVKMLADYSEMDCGFYCNSGAEANEAAIKLARKWGKGRFEIITALQSFHGRTLAAITATGQPKYQEGFEPLVQGFTYVPYNDSNAIEQAISEKTVAVMLEALQGEGGIVPAEPDYMKRVVELCREHNLLLICDEVQAGMGRTGKLFAYQHYGIQPDIITLAKALGAGFPIGMMLAKKEVASAFEYGNHASTFGGGEFVTGVALTFTKILLEEGLLEHVEQMGSLFIEQLNVLKEKYASLIVEARGIGLMVGLRFHESVSALDICGAARENGLLTAIAGSNVLRFVPPLVIQPSDIEEAGSILDRTIETFA</sequence>
<keyword evidence="2 4" id="KW-0808">Transferase</keyword>
<dbReference type="InterPro" id="IPR005814">
    <property type="entry name" value="Aminotrans_3"/>
</dbReference>
<proteinExistence type="inferred from homology"/>
<dbReference type="PROSITE" id="PS00600">
    <property type="entry name" value="AA_TRANSFER_CLASS_3"/>
    <property type="match status" value="1"/>
</dbReference>
<feature type="binding site" evidence="4">
    <location>
        <position position="276"/>
    </location>
    <ligand>
        <name>pyridoxal 5'-phosphate</name>
        <dbReference type="ChEBI" id="CHEBI:597326"/>
    </ligand>
</feature>
<dbReference type="GO" id="GO:0005737">
    <property type="term" value="C:cytoplasm"/>
    <property type="evidence" value="ECO:0007669"/>
    <property type="project" value="UniProtKB-SubCell"/>
</dbReference>
<feature type="modified residue" description="N6-(pyridoxal phosphate)lysine" evidence="4">
    <location>
        <position position="247"/>
    </location>
</feature>
<keyword evidence="4" id="KW-0963">Cytoplasm</keyword>
<dbReference type="GO" id="GO:0003992">
    <property type="term" value="F:N2-acetyl-L-ornithine:2-oxoglutarate 5-aminotransferase activity"/>
    <property type="evidence" value="ECO:0007669"/>
    <property type="project" value="UniProtKB-UniRule"/>
</dbReference>
<comment type="catalytic activity">
    <reaction evidence="4">
        <text>N(2)-acetyl-L-ornithine + 2-oxoglutarate = N-acetyl-L-glutamate 5-semialdehyde + L-glutamate</text>
        <dbReference type="Rhea" id="RHEA:18049"/>
        <dbReference type="ChEBI" id="CHEBI:16810"/>
        <dbReference type="ChEBI" id="CHEBI:29123"/>
        <dbReference type="ChEBI" id="CHEBI:29985"/>
        <dbReference type="ChEBI" id="CHEBI:57805"/>
        <dbReference type="EC" id="2.6.1.11"/>
    </reaction>
</comment>
<dbReference type="NCBIfam" id="NF002325">
    <property type="entry name" value="PRK01278.1"/>
    <property type="match status" value="1"/>
</dbReference>
<feature type="binding site" evidence="4">
    <location>
        <position position="136"/>
    </location>
    <ligand>
        <name>N(2)-acetyl-L-ornithine</name>
        <dbReference type="ChEBI" id="CHEBI:57805"/>
    </ligand>
</feature>
<dbReference type="HAMAP" id="MF_01107">
    <property type="entry name" value="ArgD_aminotrans_3"/>
    <property type="match status" value="1"/>
</dbReference>
<gene>
    <name evidence="4" type="primary">argD</name>
    <name evidence="5" type="ORF">CSA56_03685</name>
</gene>
<evidence type="ECO:0000256" key="1">
    <source>
        <dbReference type="ARBA" id="ARBA00022576"/>
    </source>
</evidence>
<dbReference type="InterPro" id="IPR015421">
    <property type="entry name" value="PyrdxlP-dep_Trfase_major"/>
</dbReference>
<dbReference type="UniPathway" id="UPA00068">
    <property type="reaction ID" value="UER00109"/>
</dbReference>
<dbReference type="SUPFAM" id="SSF53383">
    <property type="entry name" value="PLP-dependent transferases"/>
    <property type="match status" value="1"/>
</dbReference>
<comment type="pathway">
    <text evidence="4">Amino-acid biosynthesis; L-arginine biosynthesis; N(2)-acetyl-L-ornithine from L-glutamate: step 4/4.</text>
</comment>
<protein>
    <recommendedName>
        <fullName evidence="4">Acetylornithine aminotransferase</fullName>
        <shortName evidence="4">ACOAT</shortName>
        <ecNumber evidence="4">2.6.1.11</ecNumber>
    </recommendedName>
</protein>
<comment type="miscellaneous">
    <text evidence="4">May also have succinyldiaminopimelate aminotransferase activity, thus carrying out the corresponding step in lysine biosynthesis.</text>
</comment>
<dbReference type="EC" id="2.6.1.11" evidence="4"/>
<feature type="binding site" evidence="4">
    <location>
        <begin position="218"/>
        <end position="221"/>
    </location>
    <ligand>
        <name>pyridoxal 5'-phosphate</name>
        <dbReference type="ChEBI" id="CHEBI:597326"/>
    </ligand>
</feature>
<keyword evidence="4" id="KW-0028">Amino-acid biosynthesis</keyword>
<dbReference type="GO" id="GO:0042802">
    <property type="term" value="F:identical protein binding"/>
    <property type="evidence" value="ECO:0007669"/>
    <property type="project" value="TreeGrafter"/>
</dbReference>
<dbReference type="InterPro" id="IPR015422">
    <property type="entry name" value="PyrdxlP-dep_Trfase_small"/>
</dbReference>
<dbReference type="InterPro" id="IPR049704">
    <property type="entry name" value="Aminotrans_3_PPA_site"/>
</dbReference>
<dbReference type="InterPro" id="IPR050103">
    <property type="entry name" value="Class-III_PLP-dep_AT"/>
</dbReference>
<evidence type="ECO:0000313" key="5">
    <source>
        <dbReference type="EMBL" id="PIE35593.1"/>
    </source>
</evidence>
<keyword evidence="4" id="KW-0055">Arginine biosynthesis</keyword>
<organism evidence="5 6">
    <name type="scientific">candidate division KSB3 bacterium</name>
    <dbReference type="NCBI Taxonomy" id="2044937"/>
    <lineage>
        <taxon>Bacteria</taxon>
        <taxon>candidate division KSB3</taxon>
    </lineage>
</organism>
<dbReference type="Gene3D" id="3.40.640.10">
    <property type="entry name" value="Type I PLP-dependent aspartate aminotransferase-like (Major domain)"/>
    <property type="match status" value="1"/>
</dbReference>
<dbReference type="PANTHER" id="PTHR11986">
    <property type="entry name" value="AMINOTRANSFERASE CLASS III"/>
    <property type="match status" value="1"/>
</dbReference>
<evidence type="ECO:0000313" key="6">
    <source>
        <dbReference type="Proteomes" id="UP000230821"/>
    </source>
</evidence>
<name>A0A2G6KIU7_9BACT</name>
<keyword evidence="3 4" id="KW-0663">Pyridoxal phosphate</keyword>
<reference evidence="5 6" key="1">
    <citation type="submission" date="2017-10" db="EMBL/GenBank/DDBJ databases">
        <title>Novel microbial diversity and functional potential in the marine mammal oral microbiome.</title>
        <authorList>
            <person name="Dudek N.K."/>
            <person name="Sun C.L."/>
            <person name="Burstein D."/>
            <person name="Kantor R.S."/>
            <person name="Aliaga Goltsman D.S."/>
            <person name="Bik E.M."/>
            <person name="Thomas B.C."/>
            <person name="Banfield J.F."/>
            <person name="Relman D.A."/>
        </authorList>
    </citation>
    <scope>NUCLEOTIDE SEQUENCE [LARGE SCALE GENOMIC DNA]</scope>
    <source>
        <strain evidence="5">DOLJORAL78_47_16</strain>
    </source>
</reference>
<dbReference type="AlphaFoldDB" id="A0A2G6KIU7"/>
<dbReference type="NCBIfam" id="TIGR00707">
    <property type="entry name" value="argD"/>
    <property type="match status" value="1"/>
</dbReference>
<comment type="caution">
    <text evidence="5">The sequence shown here is derived from an EMBL/GenBank/DDBJ whole genome shotgun (WGS) entry which is preliminary data.</text>
</comment>
<dbReference type="GO" id="GO:0030170">
    <property type="term" value="F:pyridoxal phosphate binding"/>
    <property type="evidence" value="ECO:0007669"/>
    <property type="project" value="InterPro"/>
</dbReference>
<dbReference type="EMBL" id="PDSK01000039">
    <property type="protein sequence ID" value="PIE35593.1"/>
    <property type="molecule type" value="Genomic_DNA"/>
</dbReference>
<dbReference type="PIRSF" id="PIRSF000521">
    <property type="entry name" value="Transaminase_4ab_Lys_Orn"/>
    <property type="match status" value="1"/>
</dbReference>
<evidence type="ECO:0000256" key="3">
    <source>
        <dbReference type="ARBA" id="ARBA00022898"/>
    </source>
</evidence>
<dbReference type="Gene3D" id="3.90.1150.10">
    <property type="entry name" value="Aspartate Aminotransferase, domain 1"/>
    <property type="match status" value="1"/>
</dbReference>
<dbReference type="CDD" id="cd00610">
    <property type="entry name" value="OAT_like"/>
    <property type="match status" value="1"/>
</dbReference>
<dbReference type="Proteomes" id="UP000230821">
    <property type="component" value="Unassembled WGS sequence"/>
</dbReference>
<accession>A0A2G6KIU7</accession>
<comment type="similarity">
    <text evidence="4">Belongs to the class-III pyridoxal-phosphate-dependent aminotransferase family. ArgD subfamily.</text>
</comment>
<feature type="binding site" evidence="4">
    <location>
        <begin position="105"/>
        <end position="106"/>
    </location>
    <ligand>
        <name>pyridoxal 5'-phosphate</name>
        <dbReference type="ChEBI" id="CHEBI:597326"/>
    </ligand>
</feature>